<gene>
    <name evidence="2" type="ORF">CVLEPA_LOCUS4873</name>
</gene>
<organism evidence="2 3">
    <name type="scientific">Clavelina lepadiformis</name>
    <name type="common">Light-bulb sea squirt</name>
    <name type="synonym">Ascidia lepadiformis</name>
    <dbReference type="NCBI Taxonomy" id="159417"/>
    <lineage>
        <taxon>Eukaryota</taxon>
        <taxon>Metazoa</taxon>
        <taxon>Chordata</taxon>
        <taxon>Tunicata</taxon>
        <taxon>Ascidiacea</taxon>
        <taxon>Aplousobranchia</taxon>
        <taxon>Clavelinidae</taxon>
        <taxon>Clavelina</taxon>
    </lineage>
</organism>
<protein>
    <submittedName>
        <fullName evidence="2">Uncharacterized protein</fullName>
    </submittedName>
</protein>
<dbReference type="EMBL" id="CAWYQH010000013">
    <property type="protein sequence ID" value="CAK8675281.1"/>
    <property type="molecule type" value="Genomic_DNA"/>
</dbReference>
<name>A0ABP0F6E8_CLALP</name>
<evidence type="ECO:0000313" key="2">
    <source>
        <dbReference type="EMBL" id="CAK8675281.1"/>
    </source>
</evidence>
<proteinExistence type="predicted"/>
<accession>A0ABP0F6E8</accession>
<feature type="region of interest" description="Disordered" evidence="1">
    <location>
        <begin position="20"/>
        <end position="42"/>
    </location>
</feature>
<sequence length="83" mass="9425">MNDTLLSLTSESMSIAFLKRTEEQKNKSKRNQDNSNKKSANDTFTILGTRANTKSRLAEIQRRIGIEPNPVTPETSSQYQNIH</sequence>
<keyword evidence="3" id="KW-1185">Reference proteome</keyword>
<evidence type="ECO:0000313" key="3">
    <source>
        <dbReference type="Proteomes" id="UP001642483"/>
    </source>
</evidence>
<feature type="compositionally biased region" description="Polar residues" evidence="1">
    <location>
        <begin position="72"/>
        <end position="83"/>
    </location>
</feature>
<reference evidence="2 3" key="1">
    <citation type="submission" date="2024-02" db="EMBL/GenBank/DDBJ databases">
        <authorList>
            <person name="Daric V."/>
            <person name="Darras S."/>
        </authorList>
    </citation>
    <scope>NUCLEOTIDE SEQUENCE [LARGE SCALE GENOMIC DNA]</scope>
</reference>
<dbReference type="Proteomes" id="UP001642483">
    <property type="component" value="Unassembled WGS sequence"/>
</dbReference>
<feature type="region of interest" description="Disordered" evidence="1">
    <location>
        <begin position="63"/>
        <end position="83"/>
    </location>
</feature>
<feature type="compositionally biased region" description="Basic and acidic residues" evidence="1">
    <location>
        <begin position="20"/>
        <end position="40"/>
    </location>
</feature>
<evidence type="ECO:0000256" key="1">
    <source>
        <dbReference type="SAM" id="MobiDB-lite"/>
    </source>
</evidence>
<comment type="caution">
    <text evidence="2">The sequence shown here is derived from an EMBL/GenBank/DDBJ whole genome shotgun (WGS) entry which is preliminary data.</text>
</comment>